<dbReference type="EMBL" id="CABVII010000001">
    <property type="protein sequence ID" value="VVO49446.1"/>
    <property type="molecule type" value="Genomic_DNA"/>
</dbReference>
<evidence type="ECO:0008006" key="3">
    <source>
        <dbReference type="Google" id="ProtNLM"/>
    </source>
</evidence>
<dbReference type="RefSeq" id="WP_150783014.1">
    <property type="nucleotide sequence ID" value="NZ_CABVII010000001.1"/>
</dbReference>
<reference evidence="1 2" key="1">
    <citation type="submission" date="2019-09" db="EMBL/GenBank/DDBJ databases">
        <authorList>
            <person name="Chandra G."/>
            <person name="Truman W A."/>
        </authorList>
    </citation>
    <scope>NUCLEOTIDE SEQUENCE [LARGE SCALE GENOMIC DNA]</scope>
    <source>
        <strain evidence="1">PS862</strain>
    </source>
</reference>
<name>A0A5E7GDP3_PSEFL</name>
<organism evidence="1 2">
    <name type="scientific">Pseudomonas fluorescens</name>
    <dbReference type="NCBI Taxonomy" id="294"/>
    <lineage>
        <taxon>Bacteria</taxon>
        <taxon>Pseudomonadati</taxon>
        <taxon>Pseudomonadota</taxon>
        <taxon>Gammaproteobacteria</taxon>
        <taxon>Pseudomonadales</taxon>
        <taxon>Pseudomonadaceae</taxon>
        <taxon>Pseudomonas</taxon>
    </lineage>
</organism>
<evidence type="ECO:0000313" key="2">
    <source>
        <dbReference type="Proteomes" id="UP000385207"/>
    </source>
</evidence>
<gene>
    <name evidence="1" type="ORF">PS862_00233</name>
</gene>
<proteinExistence type="predicted"/>
<dbReference type="AlphaFoldDB" id="A0A5E7GDP3"/>
<accession>A0A5E7GDP3</accession>
<sequence>MKRLAVTFFYLGLVGCQVYTPPPPEPHKMLTDEEILKESVDRVAGILKESGVPQAEIDSLSKKSVAYASMPYKQQLQSLITPGDLPSKNMMDLLESSVNDCELQRSFIGTPVLGGDRDRERNRELKQKVSRCSFDSQSVVGNYYYKSFYKKNGIIKSEKAKYDAVNDTYIKWQSYMETLVSAPVGSLADSLAVEVKASIRKTNLIVK</sequence>
<dbReference type="Proteomes" id="UP000385207">
    <property type="component" value="Unassembled WGS sequence"/>
</dbReference>
<dbReference type="PROSITE" id="PS51257">
    <property type="entry name" value="PROKAR_LIPOPROTEIN"/>
    <property type="match status" value="1"/>
</dbReference>
<protein>
    <recommendedName>
        <fullName evidence="3">Lipoprotein</fullName>
    </recommendedName>
</protein>
<evidence type="ECO:0000313" key="1">
    <source>
        <dbReference type="EMBL" id="VVO49446.1"/>
    </source>
</evidence>